<protein>
    <submittedName>
        <fullName evidence="4">Methylmalonyl-CoA epimerase</fullName>
        <ecNumber evidence="4">5.1.99.1</ecNumber>
    </submittedName>
</protein>
<proteinExistence type="inferred from homology"/>
<dbReference type="GO" id="GO:0046491">
    <property type="term" value="P:L-methylmalonyl-CoA metabolic process"/>
    <property type="evidence" value="ECO:0007669"/>
    <property type="project" value="TreeGrafter"/>
</dbReference>
<dbReference type="Proteomes" id="UP000007954">
    <property type="component" value="Chromosome"/>
</dbReference>
<dbReference type="PANTHER" id="PTHR43048:SF3">
    <property type="entry name" value="METHYLMALONYL-COA EPIMERASE, MITOCHONDRIAL"/>
    <property type="match status" value="1"/>
</dbReference>
<name>G0LL56_HALWC</name>
<reference evidence="4 5" key="1">
    <citation type="journal article" date="2011" name="PLoS ONE">
        <title>Haloquadratum walsbyi: limited diversity in a global pond.</title>
        <authorList>
            <person name="Dyall-Smith M."/>
            <person name="Pfeiffer F."/>
            <person name="Klee K."/>
            <person name="Palm P."/>
            <person name="Gross K."/>
            <person name="Schuster S.C."/>
            <person name="Rampp M."/>
            <person name="Oesterhelt D."/>
        </authorList>
    </citation>
    <scope>NUCLEOTIDE SEQUENCE [LARGE SCALE GENOMIC DNA]</scope>
    <source>
        <strain evidence="5">DSM 16854 / JCM 12705 / C23</strain>
    </source>
</reference>
<evidence type="ECO:0000256" key="1">
    <source>
        <dbReference type="ARBA" id="ARBA00009308"/>
    </source>
</evidence>
<dbReference type="KEGG" id="hwc:Hqrw_2663"/>
<dbReference type="EMBL" id="FR746099">
    <property type="protein sequence ID" value="CCC40496.1"/>
    <property type="molecule type" value="Genomic_DNA"/>
</dbReference>
<dbReference type="HOGENOM" id="CLU_046006_5_2_2"/>
<dbReference type="Pfam" id="PF13669">
    <property type="entry name" value="Glyoxalase_4"/>
    <property type="match status" value="1"/>
</dbReference>
<keyword evidence="4" id="KW-0413">Isomerase</keyword>
<gene>
    <name evidence="4" type="primary">mce</name>
    <name evidence="4" type="ordered locus">Hqrw_2663</name>
</gene>
<feature type="domain" description="VOC" evidence="3">
    <location>
        <begin position="2"/>
        <end position="129"/>
    </location>
</feature>
<keyword evidence="2" id="KW-0479">Metal-binding</keyword>
<dbReference type="InterPro" id="IPR051785">
    <property type="entry name" value="MMCE/EMCE_epimerase"/>
</dbReference>
<dbReference type="InterPro" id="IPR017515">
    <property type="entry name" value="MeMalonyl-CoA_epimerase"/>
</dbReference>
<dbReference type="Gene3D" id="3.10.180.10">
    <property type="entry name" value="2,3-Dihydroxybiphenyl 1,2-Dioxygenase, domain 1"/>
    <property type="match status" value="1"/>
</dbReference>
<evidence type="ECO:0000313" key="5">
    <source>
        <dbReference type="Proteomes" id="UP000007954"/>
    </source>
</evidence>
<dbReference type="OrthoDB" id="6161at2157"/>
<dbReference type="PANTHER" id="PTHR43048">
    <property type="entry name" value="METHYLMALONYL-COA EPIMERASE"/>
    <property type="match status" value="1"/>
</dbReference>
<accession>G0LL56</accession>
<evidence type="ECO:0000259" key="3">
    <source>
        <dbReference type="PROSITE" id="PS51819"/>
    </source>
</evidence>
<dbReference type="InterPro" id="IPR029068">
    <property type="entry name" value="Glyas_Bleomycin-R_OHBP_Dase"/>
</dbReference>
<dbReference type="PROSITE" id="PS51819">
    <property type="entry name" value="VOC"/>
    <property type="match status" value="1"/>
</dbReference>
<evidence type="ECO:0000256" key="2">
    <source>
        <dbReference type="ARBA" id="ARBA00022723"/>
    </source>
</evidence>
<organism evidence="4 5">
    <name type="scientific">Haloquadratum walsbyi (strain DSM 16854 / JCM 12705 / C23)</name>
    <dbReference type="NCBI Taxonomy" id="768065"/>
    <lineage>
        <taxon>Archaea</taxon>
        <taxon>Methanobacteriati</taxon>
        <taxon>Methanobacteriota</taxon>
        <taxon>Stenosarchaea group</taxon>
        <taxon>Halobacteria</taxon>
        <taxon>Halobacteriales</taxon>
        <taxon>Haloferacaceae</taxon>
        <taxon>Haloquadratum</taxon>
    </lineage>
</organism>
<evidence type="ECO:0000313" key="4">
    <source>
        <dbReference type="EMBL" id="CCC40496.1"/>
    </source>
</evidence>
<sequence>MALDHVGIATEDAVGLAERFGAVFETQIAHSETFDGMYIIFLDMNGTYLELLEPVDDSDGPIATFLAQRDAGIHHIAIMTEDIATALENARAVGIECIDETPRQGAWGHQVAFLHPRSTGGVLCEFVQQ</sequence>
<dbReference type="NCBIfam" id="TIGR03081">
    <property type="entry name" value="metmalonyl_epim"/>
    <property type="match status" value="1"/>
</dbReference>
<dbReference type="CDD" id="cd07249">
    <property type="entry name" value="MMCE"/>
    <property type="match status" value="1"/>
</dbReference>
<dbReference type="GO" id="GO:0004493">
    <property type="term" value="F:methylmalonyl-CoA epimerase activity"/>
    <property type="evidence" value="ECO:0007669"/>
    <property type="project" value="UniProtKB-EC"/>
</dbReference>
<dbReference type="RefSeq" id="WP_014556107.1">
    <property type="nucleotide sequence ID" value="NC_017459.1"/>
</dbReference>
<dbReference type="EC" id="5.1.99.1" evidence="4"/>
<dbReference type="InterPro" id="IPR037523">
    <property type="entry name" value="VOC_core"/>
</dbReference>
<dbReference type="GO" id="GO:0046872">
    <property type="term" value="F:metal ion binding"/>
    <property type="evidence" value="ECO:0007669"/>
    <property type="project" value="UniProtKB-KW"/>
</dbReference>
<dbReference type="GeneID" id="12447399"/>
<dbReference type="SUPFAM" id="SSF54593">
    <property type="entry name" value="Glyoxalase/Bleomycin resistance protein/Dihydroxybiphenyl dioxygenase"/>
    <property type="match status" value="1"/>
</dbReference>
<comment type="similarity">
    <text evidence="1">Belongs to the methylmalonyl-CoA epimerase family.</text>
</comment>
<dbReference type="AlphaFoldDB" id="G0LL56"/>